<dbReference type="PROSITE" id="PS51677">
    <property type="entry name" value="NODB"/>
    <property type="match status" value="1"/>
</dbReference>
<name>A0A9D1DYE0_9FIRM</name>
<sequence length="216" mass="24250">MVDEENRPVGCLQYQEKYGGYDALFIGQKEKTVALTFDEGYENGYTASILDTLKEKGVQAVFFITGDYLDAEPELVGRMIEEGHIVGNHSENHPSFPTISLDKQREELAALAKKMEDQFGYTMTLFRPPCGEFSERMLENVRNFGYKTVFWSYAYKDWDPAGGIGAEAACDKAVNALHDGAIYLLHAVSPDNAAMLPDFIDRTREEGYVFVTPEEA</sequence>
<evidence type="ECO:0000313" key="2">
    <source>
        <dbReference type="EMBL" id="HIR61301.1"/>
    </source>
</evidence>
<organism evidence="2 3">
    <name type="scientific">Candidatus Faecivivens stercoravium</name>
    <dbReference type="NCBI Taxonomy" id="2840803"/>
    <lineage>
        <taxon>Bacteria</taxon>
        <taxon>Bacillati</taxon>
        <taxon>Bacillota</taxon>
        <taxon>Clostridia</taxon>
        <taxon>Eubacteriales</taxon>
        <taxon>Oscillospiraceae</taxon>
        <taxon>Oscillospiraceae incertae sedis</taxon>
        <taxon>Candidatus Faecivivens</taxon>
    </lineage>
</organism>
<evidence type="ECO:0000313" key="3">
    <source>
        <dbReference type="Proteomes" id="UP000824241"/>
    </source>
</evidence>
<comment type="caution">
    <text evidence="2">The sequence shown here is derived from an EMBL/GenBank/DDBJ whole genome shotgun (WGS) entry which is preliminary data.</text>
</comment>
<reference evidence="2" key="2">
    <citation type="journal article" date="2021" name="PeerJ">
        <title>Extensive microbial diversity within the chicken gut microbiome revealed by metagenomics and culture.</title>
        <authorList>
            <person name="Gilroy R."/>
            <person name="Ravi A."/>
            <person name="Getino M."/>
            <person name="Pursley I."/>
            <person name="Horton D.L."/>
            <person name="Alikhan N.F."/>
            <person name="Baker D."/>
            <person name="Gharbi K."/>
            <person name="Hall N."/>
            <person name="Watson M."/>
            <person name="Adriaenssens E.M."/>
            <person name="Foster-Nyarko E."/>
            <person name="Jarju S."/>
            <person name="Secka A."/>
            <person name="Antonio M."/>
            <person name="Oren A."/>
            <person name="Chaudhuri R.R."/>
            <person name="La Ragione R."/>
            <person name="Hildebrand F."/>
            <person name="Pallen M.J."/>
        </authorList>
    </citation>
    <scope>NUCLEOTIDE SEQUENCE</scope>
    <source>
        <strain evidence="2">CHK189-12415</strain>
    </source>
</reference>
<dbReference type="PANTHER" id="PTHR10587">
    <property type="entry name" value="GLYCOSYL TRANSFERASE-RELATED"/>
    <property type="match status" value="1"/>
</dbReference>
<dbReference type="AlphaFoldDB" id="A0A9D1DYE0"/>
<evidence type="ECO:0000259" key="1">
    <source>
        <dbReference type="PROSITE" id="PS51677"/>
    </source>
</evidence>
<dbReference type="EMBL" id="DVHA01000222">
    <property type="protein sequence ID" value="HIR61301.1"/>
    <property type="molecule type" value="Genomic_DNA"/>
</dbReference>
<protein>
    <submittedName>
        <fullName evidence="2">Polysaccharide deacetylase family protein</fullName>
    </submittedName>
</protein>
<reference evidence="2" key="1">
    <citation type="submission" date="2020-10" db="EMBL/GenBank/DDBJ databases">
        <authorList>
            <person name="Gilroy R."/>
        </authorList>
    </citation>
    <scope>NUCLEOTIDE SEQUENCE</scope>
    <source>
        <strain evidence="2">CHK189-12415</strain>
    </source>
</reference>
<gene>
    <name evidence="2" type="ORF">IAB37_06995</name>
</gene>
<dbReference type="InterPro" id="IPR011330">
    <property type="entry name" value="Glyco_hydro/deAcase_b/a-brl"/>
</dbReference>
<dbReference type="InterPro" id="IPR002509">
    <property type="entry name" value="NODB_dom"/>
</dbReference>
<feature type="domain" description="NodB homology" evidence="1">
    <location>
        <begin position="31"/>
        <end position="211"/>
    </location>
</feature>
<dbReference type="Gene3D" id="3.20.20.370">
    <property type="entry name" value="Glycoside hydrolase/deacetylase"/>
    <property type="match status" value="1"/>
</dbReference>
<dbReference type="GO" id="GO:0005975">
    <property type="term" value="P:carbohydrate metabolic process"/>
    <property type="evidence" value="ECO:0007669"/>
    <property type="project" value="InterPro"/>
</dbReference>
<dbReference type="GO" id="GO:0016020">
    <property type="term" value="C:membrane"/>
    <property type="evidence" value="ECO:0007669"/>
    <property type="project" value="TreeGrafter"/>
</dbReference>
<dbReference type="Pfam" id="PF01522">
    <property type="entry name" value="Polysacc_deac_1"/>
    <property type="match status" value="1"/>
</dbReference>
<dbReference type="PANTHER" id="PTHR10587:SF78">
    <property type="entry name" value="PEPTIDOGLYCAN-N-ACETYLMURAMIC ACID DEACETYLASE PDAA"/>
    <property type="match status" value="1"/>
</dbReference>
<dbReference type="GO" id="GO:0016810">
    <property type="term" value="F:hydrolase activity, acting on carbon-nitrogen (but not peptide) bonds"/>
    <property type="evidence" value="ECO:0007669"/>
    <property type="project" value="InterPro"/>
</dbReference>
<dbReference type="Proteomes" id="UP000824241">
    <property type="component" value="Unassembled WGS sequence"/>
</dbReference>
<dbReference type="InterPro" id="IPR050248">
    <property type="entry name" value="Polysacc_deacetylase_ArnD"/>
</dbReference>
<accession>A0A9D1DYE0</accession>
<proteinExistence type="predicted"/>
<dbReference type="SUPFAM" id="SSF88713">
    <property type="entry name" value="Glycoside hydrolase/deacetylase"/>
    <property type="match status" value="1"/>
</dbReference>